<dbReference type="AlphaFoldDB" id="A0A7R9VL24"/>
<dbReference type="GO" id="GO:0034464">
    <property type="term" value="C:BBSome"/>
    <property type="evidence" value="ECO:0007669"/>
    <property type="project" value="InterPro"/>
</dbReference>
<dbReference type="PANTHER" id="PTHR20991:SF0">
    <property type="entry name" value="PROTEIN PTHB1"/>
    <property type="match status" value="1"/>
</dbReference>
<dbReference type="InterPro" id="IPR026511">
    <property type="entry name" value="PTHB1"/>
</dbReference>
<organism evidence="6">
    <name type="scientific">Chlamydomonas euryale</name>
    <dbReference type="NCBI Taxonomy" id="1486919"/>
    <lineage>
        <taxon>Eukaryota</taxon>
        <taxon>Viridiplantae</taxon>
        <taxon>Chlorophyta</taxon>
        <taxon>core chlorophytes</taxon>
        <taxon>Chlorophyceae</taxon>
        <taxon>CS clade</taxon>
        <taxon>Chlamydomonadales</taxon>
        <taxon>Chlamydomonadaceae</taxon>
        <taxon>Chlamydomonas</taxon>
    </lineage>
</organism>
<dbReference type="EMBL" id="HBEC01031702">
    <property type="protein sequence ID" value="CAD8298719.1"/>
    <property type="molecule type" value="Transcribed_RNA"/>
</dbReference>
<dbReference type="InterPro" id="IPR028073">
    <property type="entry name" value="PHTB1_N_dom"/>
</dbReference>
<dbReference type="Pfam" id="PF23339">
    <property type="entry name" value="PTHB1_CtH"/>
    <property type="match status" value="1"/>
</dbReference>
<evidence type="ECO:0000259" key="3">
    <source>
        <dbReference type="Pfam" id="PF23337"/>
    </source>
</evidence>
<reference evidence="6" key="1">
    <citation type="submission" date="2021-01" db="EMBL/GenBank/DDBJ databases">
        <authorList>
            <person name="Corre E."/>
            <person name="Pelletier E."/>
            <person name="Niang G."/>
            <person name="Scheremetjew M."/>
            <person name="Finn R."/>
            <person name="Kale V."/>
            <person name="Holt S."/>
            <person name="Cochrane G."/>
            <person name="Meng A."/>
            <person name="Brown T."/>
            <person name="Cohen L."/>
        </authorList>
    </citation>
    <scope>NUCLEOTIDE SEQUENCE</scope>
    <source>
        <strain evidence="6">CCMP219</strain>
    </source>
</reference>
<feature type="domain" description="PTHB1 C-terminal helix bundle" evidence="5">
    <location>
        <begin position="749"/>
        <end position="823"/>
    </location>
</feature>
<evidence type="ECO:0008006" key="7">
    <source>
        <dbReference type="Google" id="ProtNLM"/>
    </source>
</evidence>
<dbReference type="Pfam" id="PF14727">
    <property type="entry name" value="PHTB1_N"/>
    <property type="match status" value="1"/>
</dbReference>
<evidence type="ECO:0000259" key="4">
    <source>
        <dbReference type="Pfam" id="PF23338"/>
    </source>
</evidence>
<dbReference type="InterPro" id="IPR055362">
    <property type="entry name" value="PTHB1_pf_dom"/>
</dbReference>
<feature type="domain" description="PTHB1 N-terminal" evidence="2">
    <location>
        <begin position="1"/>
        <end position="360"/>
    </location>
</feature>
<sequence length="889" mass="95154">MSLFRTREWWHARAGPGEEFDCGSLCIANIDNDPSGTPKIITGSFKGMLRMYVCKERDFKVEDLRLEQELDSAILQITAGRFSSHGGTQLAVLHPRKVAVYSVSSPEASYMVMNKLYEHHLDHTAANMTCGAFGGAKSSADYLAVQSYDGQLSIFECESFTFARFLPGFLIPGPLAYCEASDSFVTCTSGFELESYKYNMLAAATSEKETASTGHSVGKRVAPDWRLVLGEMALDIRPGRITVGLQSYQSDLVVLCEHHVFVVSSIGQLVFQKRLDYHPACCCTYAVPLAKAPGGPENLLVATHTKSLQVYRAQTLVWAAKTDTQPVAVAVADLGPSLRGMVVSLDDAGSLVVSYLGTEPMVNAVGYVDQGKALDYEAMAREHRSLAAIIREHSGGTARAEPADCLSMRTHVPSRLSGGDGGFGALPTLTFKVSLSYVGGASSLSDVELHLRLPPPLTCDAPTVVVPHVSSDPNNPSTVSFTLMPGSACVAPSATATLCAAYTTGRGGDMRSQVVDVALPLALFCEAAAPSKSAAFRITVGCGRTPPALSALFDDMLACASPDVAEAVAAAGGGVNAVALRHFSGPEVTILVSKTGGRYRLQSEALEAMWLPLAELSRRLGEYYVASGDAPSAGDVLMTFEDALPLEDVFEVVDHHFGLRVKMAELRQQLESSAVQFRQVEKRLLMRFKDKNPSPLNQLDFLMDETYDAIMATGAALDNLGGALADASARLSCAVQLLLMLVRFRFALPDEEYGVLRSHLSPEVTDGHDGVGWEEVTEAGMLQLLRGCLAKTAKEAAVTLQPLQPAKDTAKLKKHLGLVLERLSRGMRMQLQAGDRADVGAPRPGQAGGRQLPRQPSGDLHGPGRAGRESAREVAQNVPSWPGLSSGDD</sequence>
<feature type="domain" description="PTHB1 hairpin" evidence="4">
    <location>
        <begin position="644"/>
        <end position="745"/>
    </location>
</feature>
<dbReference type="Pfam" id="PF23338">
    <property type="entry name" value="PTHB1_hp"/>
    <property type="match status" value="1"/>
</dbReference>
<evidence type="ECO:0000259" key="2">
    <source>
        <dbReference type="Pfam" id="PF14727"/>
    </source>
</evidence>
<feature type="region of interest" description="Disordered" evidence="1">
    <location>
        <begin position="833"/>
        <end position="889"/>
    </location>
</feature>
<dbReference type="InterPro" id="IPR055364">
    <property type="entry name" value="PTHB1_CtH_dom"/>
</dbReference>
<dbReference type="PANTHER" id="PTHR20991">
    <property type="entry name" value="PARATHYROID HORMONE-RESPONSIVE B1 GENE"/>
    <property type="match status" value="1"/>
</dbReference>
<protein>
    <recommendedName>
        <fullName evidence="7">Bardet-Biedl syndrome 9</fullName>
    </recommendedName>
</protein>
<evidence type="ECO:0000256" key="1">
    <source>
        <dbReference type="SAM" id="MobiDB-lite"/>
    </source>
</evidence>
<dbReference type="GO" id="GO:0016020">
    <property type="term" value="C:membrane"/>
    <property type="evidence" value="ECO:0007669"/>
    <property type="project" value="TreeGrafter"/>
</dbReference>
<dbReference type="SUPFAM" id="SSF50978">
    <property type="entry name" value="WD40 repeat-like"/>
    <property type="match status" value="1"/>
</dbReference>
<evidence type="ECO:0000259" key="5">
    <source>
        <dbReference type="Pfam" id="PF23339"/>
    </source>
</evidence>
<evidence type="ECO:0000313" key="6">
    <source>
        <dbReference type="EMBL" id="CAD8298719.1"/>
    </source>
</evidence>
<name>A0A7R9VL24_9CHLO</name>
<dbReference type="InterPro" id="IPR055363">
    <property type="entry name" value="PTHB1_hp_dom"/>
</dbReference>
<dbReference type="InterPro" id="IPR036322">
    <property type="entry name" value="WD40_repeat_dom_sf"/>
</dbReference>
<accession>A0A7R9VL24</accession>
<gene>
    <name evidence="6" type="ORF">CEUR00632_LOCUS14706</name>
</gene>
<dbReference type="GO" id="GO:0060271">
    <property type="term" value="P:cilium assembly"/>
    <property type="evidence" value="ECO:0007669"/>
    <property type="project" value="TreeGrafter"/>
</dbReference>
<proteinExistence type="predicted"/>
<dbReference type="Pfam" id="PF23337">
    <property type="entry name" value="PTHB1_pf"/>
    <property type="match status" value="1"/>
</dbReference>
<feature type="domain" description="PTHB1 platform" evidence="3">
    <location>
        <begin position="520"/>
        <end position="626"/>
    </location>
</feature>